<feature type="compositionally biased region" description="Basic and acidic residues" evidence="1">
    <location>
        <begin position="26"/>
        <end position="64"/>
    </location>
</feature>
<proteinExistence type="predicted"/>
<organism evidence="2 3">
    <name type="scientific">Vespula vulgaris</name>
    <name type="common">Yellow jacket</name>
    <name type="synonym">Wasp</name>
    <dbReference type="NCBI Taxonomy" id="7454"/>
    <lineage>
        <taxon>Eukaryota</taxon>
        <taxon>Metazoa</taxon>
        <taxon>Ecdysozoa</taxon>
        <taxon>Arthropoda</taxon>
        <taxon>Hexapoda</taxon>
        <taxon>Insecta</taxon>
        <taxon>Pterygota</taxon>
        <taxon>Neoptera</taxon>
        <taxon>Endopterygota</taxon>
        <taxon>Hymenoptera</taxon>
        <taxon>Apocrita</taxon>
        <taxon>Aculeata</taxon>
        <taxon>Vespoidea</taxon>
        <taxon>Vespidae</taxon>
        <taxon>Vespinae</taxon>
        <taxon>Vespula</taxon>
    </lineage>
</organism>
<evidence type="ECO:0000256" key="1">
    <source>
        <dbReference type="SAM" id="MobiDB-lite"/>
    </source>
</evidence>
<name>A0A834MXJ8_VESVU</name>
<feature type="compositionally biased region" description="Polar residues" evidence="1">
    <location>
        <begin position="90"/>
        <end position="101"/>
    </location>
</feature>
<accession>A0A834MXJ8</accession>
<evidence type="ECO:0000313" key="2">
    <source>
        <dbReference type="EMBL" id="KAF7388220.1"/>
    </source>
</evidence>
<dbReference type="EMBL" id="JACSEA010000012">
    <property type="protein sequence ID" value="KAF7388220.1"/>
    <property type="molecule type" value="Genomic_DNA"/>
</dbReference>
<comment type="caution">
    <text evidence="2">The sequence shown here is derived from an EMBL/GenBank/DDBJ whole genome shotgun (WGS) entry which is preliminary data.</text>
</comment>
<feature type="region of interest" description="Disordered" evidence="1">
    <location>
        <begin position="26"/>
        <end position="101"/>
    </location>
</feature>
<protein>
    <submittedName>
        <fullName evidence="2">Uncharacterized protein</fullName>
    </submittedName>
</protein>
<keyword evidence="3" id="KW-1185">Reference proteome</keyword>
<feature type="compositionally biased region" description="Basic and acidic residues" evidence="1">
    <location>
        <begin position="71"/>
        <end position="87"/>
    </location>
</feature>
<dbReference type="AlphaFoldDB" id="A0A834MXJ8"/>
<evidence type="ECO:0000313" key="3">
    <source>
        <dbReference type="Proteomes" id="UP000614350"/>
    </source>
</evidence>
<reference evidence="2" key="1">
    <citation type="journal article" date="2020" name="G3 (Bethesda)">
        <title>High-Quality Assemblies for Three Invasive Social Wasps from the &lt;i&gt;Vespula&lt;/i&gt; Genus.</title>
        <authorList>
            <person name="Harrop T.W.R."/>
            <person name="Guhlin J."/>
            <person name="McLaughlin G.M."/>
            <person name="Permina E."/>
            <person name="Stockwell P."/>
            <person name="Gilligan J."/>
            <person name="Le Lec M.F."/>
            <person name="Gruber M.A.M."/>
            <person name="Quinn O."/>
            <person name="Lovegrove M."/>
            <person name="Duncan E.J."/>
            <person name="Remnant E.J."/>
            <person name="Van Eeckhoven J."/>
            <person name="Graham B."/>
            <person name="Knapp R.A."/>
            <person name="Langford K.W."/>
            <person name="Kronenberg Z."/>
            <person name="Press M.O."/>
            <person name="Eacker S.M."/>
            <person name="Wilson-Rankin E.E."/>
            <person name="Purcell J."/>
            <person name="Lester P.J."/>
            <person name="Dearden P.K."/>
        </authorList>
    </citation>
    <scope>NUCLEOTIDE SEQUENCE</scope>
    <source>
        <strain evidence="2">Marl-1</strain>
    </source>
</reference>
<dbReference type="Proteomes" id="UP000614350">
    <property type="component" value="Unassembled WGS sequence"/>
</dbReference>
<sequence>MSFYFSSIVRHKYLFRVNVARGFGKGKEKVEKKMESGNAINHRDLQDHRDHRSTSSPHPLEKFLVRKVRGRQRDQDESTRAETKRGLDPNSGSTRASTSQRSCLEKLVPSLLASISSRMIYDIGRARKRKFTLSTLTAIVHGYRDEEDQRRDEETVELFCSACGLRSEETYLPPCDL</sequence>
<gene>
    <name evidence="2" type="ORF">HZH66_010987</name>
</gene>